<protein>
    <submittedName>
        <fullName evidence="1">Uncharacterized protein</fullName>
    </submittedName>
</protein>
<dbReference type="EMBL" id="AM285335">
    <property type="protein sequence ID" value="CAL00054.1"/>
    <property type="molecule type" value="Genomic_DNA"/>
</dbReference>
<sequence>MAPQAIFEPESEHFMDEFNIYKDDDNEENDNEEDEKSGFLKILIETTTY</sequence>
<evidence type="ECO:0000313" key="1">
    <source>
        <dbReference type="EMBL" id="CAL00054.1"/>
    </source>
</evidence>
<proteinExistence type="predicted"/>
<reference evidence="1" key="1">
    <citation type="journal article" date="2010" name="Appl. Environ. Microbiol.">
        <title>Partial chromosome sequence of Spiroplasma citri reveals extensive viral invasion and important gene decay.</title>
        <authorList>
            <person name="Carle P."/>
            <person name="Saillard C."/>
            <person name="Carrere N."/>
            <person name="Carrere S."/>
            <person name="Duret S."/>
            <person name="Eveillard S."/>
            <person name="Gaurivaud P."/>
            <person name="Gourgues G."/>
            <person name="Gouzy J."/>
            <person name="Salar P."/>
            <person name="Verdin E."/>
            <person name="Breton M."/>
            <person name="Blanchard A."/>
            <person name="Laigret F."/>
            <person name="Bove J.M."/>
            <person name="Renaudin J."/>
            <person name="Foissac X."/>
        </authorList>
    </citation>
    <scope>NUCLEOTIDE SEQUENCE</scope>
    <source>
        <strain evidence="1">GII3-3X</strain>
    </source>
</reference>
<accession>Q14KC6</accession>
<gene>
    <name evidence="1" type="ORF">SPICINP14_011</name>
</gene>
<name>Q14KC6_SPICI</name>
<dbReference type="AlphaFoldDB" id="Q14KC6"/>
<organism evidence="1">
    <name type="scientific">Spiroplasma citri</name>
    <dbReference type="NCBI Taxonomy" id="2133"/>
    <lineage>
        <taxon>Bacteria</taxon>
        <taxon>Bacillati</taxon>
        <taxon>Mycoplasmatota</taxon>
        <taxon>Mollicutes</taxon>
        <taxon>Entomoplasmatales</taxon>
        <taxon>Spiroplasmataceae</taxon>
        <taxon>Spiroplasma</taxon>
    </lineage>
</organism>